<comment type="caution">
    <text evidence="5">The sequence shown here is derived from an EMBL/GenBank/DDBJ whole genome shotgun (WGS) entry which is preliminary data.</text>
</comment>
<dbReference type="EMBL" id="PZJJ01000022">
    <property type="protein sequence ID" value="PTL38223.1"/>
    <property type="molecule type" value="Genomic_DNA"/>
</dbReference>
<dbReference type="GO" id="GO:0006754">
    <property type="term" value="P:ATP biosynthetic process"/>
    <property type="evidence" value="ECO:0007669"/>
    <property type="project" value="UniProtKB-KW"/>
</dbReference>
<dbReference type="AlphaFoldDB" id="A0A2T4U4A2"/>
<dbReference type="Gene3D" id="3.40.50.150">
    <property type="entry name" value="Vaccinia Virus protein VP39"/>
    <property type="match status" value="1"/>
</dbReference>
<dbReference type="PANTHER" id="PTHR43861">
    <property type="entry name" value="TRANS-ACONITATE 2-METHYLTRANSFERASE-RELATED"/>
    <property type="match status" value="1"/>
</dbReference>
<proteinExistence type="predicted"/>
<evidence type="ECO:0000256" key="1">
    <source>
        <dbReference type="ARBA" id="ARBA00022448"/>
    </source>
</evidence>
<evidence type="ECO:0000256" key="3">
    <source>
        <dbReference type="ARBA" id="ARBA00023310"/>
    </source>
</evidence>
<keyword evidence="1" id="KW-0813">Transport</keyword>
<dbReference type="Pfam" id="PF13847">
    <property type="entry name" value="Methyltransf_31"/>
    <property type="match status" value="1"/>
</dbReference>
<keyword evidence="6" id="KW-1185">Reference proteome</keyword>
<dbReference type="OrthoDB" id="9791837at2"/>
<dbReference type="CDD" id="cd02440">
    <property type="entry name" value="AdoMet_MTases"/>
    <property type="match status" value="1"/>
</dbReference>
<evidence type="ECO:0000313" key="5">
    <source>
        <dbReference type="EMBL" id="PTL38223.1"/>
    </source>
</evidence>
<dbReference type="InterPro" id="IPR025714">
    <property type="entry name" value="Methyltranfer_dom"/>
</dbReference>
<feature type="domain" description="Methyltransferase" evidence="4">
    <location>
        <begin position="40"/>
        <end position="147"/>
    </location>
</feature>
<keyword evidence="2" id="KW-0808">Transferase</keyword>
<dbReference type="PANTHER" id="PTHR43861:SF3">
    <property type="entry name" value="PUTATIVE (AFU_ORTHOLOGUE AFUA_2G14390)-RELATED"/>
    <property type="match status" value="1"/>
</dbReference>
<dbReference type="RefSeq" id="WP_107585571.1">
    <property type="nucleotide sequence ID" value="NZ_PZJJ01000022.1"/>
</dbReference>
<accession>A0A2T4U4A2</accession>
<name>A0A2T4U4A2_9BACI</name>
<gene>
    <name evidence="5" type="ORF">C6Y45_12530</name>
</gene>
<dbReference type="GO" id="GO:0005524">
    <property type="term" value="F:ATP binding"/>
    <property type="evidence" value="ECO:0007669"/>
    <property type="project" value="InterPro"/>
</dbReference>
<dbReference type="GO" id="GO:0006811">
    <property type="term" value="P:monoatomic ion transport"/>
    <property type="evidence" value="ECO:0007669"/>
    <property type="project" value="UniProtKB-KW"/>
</dbReference>
<dbReference type="SUPFAM" id="SSF53335">
    <property type="entry name" value="S-adenosyl-L-methionine-dependent methyltransferases"/>
    <property type="match status" value="1"/>
</dbReference>
<dbReference type="GO" id="GO:0016740">
    <property type="term" value="F:transferase activity"/>
    <property type="evidence" value="ECO:0007669"/>
    <property type="project" value="UniProtKB-KW"/>
</dbReference>
<protein>
    <recommendedName>
        <fullName evidence="4">Methyltransferase domain-containing protein</fullName>
    </recommendedName>
</protein>
<dbReference type="PROSITE" id="PS00152">
    <property type="entry name" value="ATPASE_ALPHA_BETA"/>
    <property type="match status" value="1"/>
</dbReference>
<dbReference type="InterPro" id="IPR020003">
    <property type="entry name" value="ATPase_a/bsu_AS"/>
</dbReference>
<dbReference type="InterPro" id="IPR029063">
    <property type="entry name" value="SAM-dependent_MTases_sf"/>
</dbReference>
<evidence type="ECO:0000313" key="6">
    <source>
        <dbReference type="Proteomes" id="UP000240509"/>
    </source>
</evidence>
<dbReference type="Proteomes" id="UP000240509">
    <property type="component" value="Unassembled WGS sequence"/>
</dbReference>
<evidence type="ECO:0000256" key="2">
    <source>
        <dbReference type="ARBA" id="ARBA00022679"/>
    </source>
</evidence>
<reference evidence="5 6" key="1">
    <citation type="submission" date="2018-03" db="EMBL/GenBank/DDBJ databases">
        <title>Alkalicoccus saliphilus sp. nov., isolated from a mineral pool.</title>
        <authorList>
            <person name="Zhao B."/>
        </authorList>
    </citation>
    <scope>NUCLEOTIDE SEQUENCE [LARGE SCALE GENOMIC DNA]</scope>
    <source>
        <strain evidence="5 6">6AG</strain>
    </source>
</reference>
<sequence>MDDNVFEQLADKYDTAERKKSADIIVKRVRPELAGSTTASFIDYGSGTGLVSLALADLVESVLLVDSSGQMLEAAEAKISRRGLANCRVQHADFTKEIPEIKADIIFMSLVLLHIPDTEGMLRTLFRLINNGEKLIIVDFDKNERVHHPAVHHGFSYSRLKKQLSGAGFISTDISTFYRGRKIFMKKDASMFLAVSRKQAEQ</sequence>
<organism evidence="5 6">
    <name type="scientific">Alkalicoccus saliphilus</name>
    <dbReference type="NCBI Taxonomy" id="200989"/>
    <lineage>
        <taxon>Bacteria</taxon>
        <taxon>Bacillati</taxon>
        <taxon>Bacillota</taxon>
        <taxon>Bacilli</taxon>
        <taxon>Bacillales</taxon>
        <taxon>Bacillaceae</taxon>
        <taxon>Alkalicoccus</taxon>
    </lineage>
</organism>
<evidence type="ECO:0000259" key="4">
    <source>
        <dbReference type="Pfam" id="PF13847"/>
    </source>
</evidence>
<keyword evidence="3" id="KW-0066">ATP synthesis</keyword>